<evidence type="ECO:0000256" key="1">
    <source>
        <dbReference type="SAM" id="MobiDB-lite"/>
    </source>
</evidence>
<reference evidence="3" key="1">
    <citation type="submission" date="2017-02" db="UniProtKB">
        <authorList>
            <consortium name="WormBaseParasite"/>
        </authorList>
    </citation>
    <scope>IDENTIFICATION</scope>
</reference>
<sequence>MYMHNMKEFLLAIFPCHNLNAVTRILKGEQQSSNGQLFPSTIMDQPDGK</sequence>
<accession>A0A0M3I930</accession>
<evidence type="ECO:0000313" key="3">
    <source>
        <dbReference type="WBParaSite" id="ALUE_0001391501-mRNA-1"/>
    </source>
</evidence>
<feature type="compositionally biased region" description="Polar residues" evidence="1">
    <location>
        <begin position="30"/>
        <end position="43"/>
    </location>
</feature>
<protein>
    <submittedName>
        <fullName evidence="3">Transposase</fullName>
    </submittedName>
</protein>
<name>A0A0M3I930_ASCLU</name>
<feature type="region of interest" description="Disordered" evidence="1">
    <location>
        <begin position="30"/>
        <end position="49"/>
    </location>
</feature>
<keyword evidence="2" id="KW-1185">Reference proteome</keyword>
<organism evidence="2 3">
    <name type="scientific">Ascaris lumbricoides</name>
    <name type="common">Giant roundworm</name>
    <dbReference type="NCBI Taxonomy" id="6252"/>
    <lineage>
        <taxon>Eukaryota</taxon>
        <taxon>Metazoa</taxon>
        <taxon>Ecdysozoa</taxon>
        <taxon>Nematoda</taxon>
        <taxon>Chromadorea</taxon>
        <taxon>Rhabditida</taxon>
        <taxon>Spirurina</taxon>
        <taxon>Ascaridomorpha</taxon>
        <taxon>Ascaridoidea</taxon>
        <taxon>Ascarididae</taxon>
        <taxon>Ascaris</taxon>
    </lineage>
</organism>
<proteinExistence type="predicted"/>
<dbReference type="WBParaSite" id="ALUE_0001391501-mRNA-1">
    <property type="protein sequence ID" value="ALUE_0001391501-mRNA-1"/>
    <property type="gene ID" value="ALUE_0001391501"/>
</dbReference>
<evidence type="ECO:0000313" key="2">
    <source>
        <dbReference type="Proteomes" id="UP000036681"/>
    </source>
</evidence>
<dbReference type="AlphaFoldDB" id="A0A0M3I930"/>
<dbReference type="Proteomes" id="UP000036681">
    <property type="component" value="Unplaced"/>
</dbReference>